<evidence type="ECO:0000259" key="3">
    <source>
        <dbReference type="Pfam" id="PF21783"/>
    </source>
</evidence>
<dbReference type="Proteomes" id="UP000464751">
    <property type="component" value="Chromosome"/>
</dbReference>
<dbReference type="InterPro" id="IPR048433">
    <property type="entry name" value="YNCE-like_beta-prop"/>
</dbReference>
<protein>
    <submittedName>
        <fullName evidence="4">YncE family protein</fullName>
    </submittedName>
</protein>
<feature type="domain" description="YNCE-like beta-propeller" evidence="3">
    <location>
        <begin position="166"/>
        <end position="322"/>
    </location>
</feature>
<gene>
    <name evidence="4" type="ORF">G3A50_20185</name>
</gene>
<evidence type="ECO:0000256" key="1">
    <source>
        <dbReference type="ARBA" id="ARBA00022729"/>
    </source>
</evidence>
<dbReference type="Gene3D" id="2.130.10.10">
    <property type="entry name" value="YVTN repeat-like/Quinoprotein amine dehydrogenase"/>
    <property type="match status" value="2"/>
</dbReference>
<reference evidence="4 5" key="1">
    <citation type="submission" date="2020-02" db="EMBL/GenBank/DDBJ databases">
        <authorList>
            <person name="Li G."/>
        </authorList>
    </citation>
    <scope>NUCLEOTIDE SEQUENCE [LARGE SCALE GENOMIC DNA]</scope>
    <source>
        <strain evidence="4 5">DSM 102029</strain>
    </source>
</reference>
<feature type="signal peptide" evidence="2">
    <location>
        <begin position="1"/>
        <end position="26"/>
    </location>
</feature>
<dbReference type="PANTHER" id="PTHR47197:SF3">
    <property type="entry name" value="DIHYDRO-HEME D1 DEHYDROGENASE"/>
    <property type="match status" value="1"/>
</dbReference>
<evidence type="ECO:0000313" key="5">
    <source>
        <dbReference type="Proteomes" id="UP000464751"/>
    </source>
</evidence>
<keyword evidence="1 2" id="KW-0732">Signal</keyword>
<dbReference type="PANTHER" id="PTHR47197">
    <property type="entry name" value="PROTEIN NIRF"/>
    <property type="match status" value="1"/>
</dbReference>
<dbReference type="EMBL" id="CP048630">
    <property type="protein sequence ID" value="QIB35768.1"/>
    <property type="molecule type" value="Genomic_DNA"/>
</dbReference>
<dbReference type="Pfam" id="PF21783">
    <property type="entry name" value="YNCE"/>
    <property type="match status" value="1"/>
</dbReference>
<dbReference type="InterPro" id="IPR011964">
    <property type="entry name" value="YVTN_b-propeller_repeat"/>
</dbReference>
<evidence type="ECO:0000256" key="2">
    <source>
        <dbReference type="SAM" id="SignalP"/>
    </source>
</evidence>
<dbReference type="NCBIfam" id="TIGR02276">
    <property type="entry name" value="beta_rpt_yvtn"/>
    <property type="match status" value="3"/>
</dbReference>
<evidence type="ECO:0000313" key="4">
    <source>
        <dbReference type="EMBL" id="QIB35768.1"/>
    </source>
</evidence>
<feature type="chain" id="PRO_5026721684" evidence="2">
    <location>
        <begin position="27"/>
        <end position="344"/>
    </location>
</feature>
<name>A0A6P1YQP2_9HYPH</name>
<dbReference type="RefSeq" id="WP_163076907.1">
    <property type="nucleotide sequence ID" value="NZ_CP048630.1"/>
</dbReference>
<keyword evidence="5" id="KW-1185">Reference proteome</keyword>
<organism evidence="4 5">
    <name type="scientific">Ancylobacter pratisalsi</name>
    <dbReference type="NCBI Taxonomy" id="1745854"/>
    <lineage>
        <taxon>Bacteria</taxon>
        <taxon>Pseudomonadati</taxon>
        <taxon>Pseudomonadota</taxon>
        <taxon>Alphaproteobacteria</taxon>
        <taxon>Hyphomicrobiales</taxon>
        <taxon>Xanthobacteraceae</taxon>
        <taxon>Ancylobacter</taxon>
    </lineage>
</organism>
<sequence length="344" mass="35265">MIGSARRAGITVLALSLLGTLAPAGAEDASAHTRRSGLAAVVSQQAGVVSLVDVGQGRVVRTLPVPRVPASLAASPDGRGLYVSHPDLGLVSHVDLGTGRVKSFGVGREPFGLAVAQGGAAVLVTDWDGQVLIRVDTASGRETGRVDVGRAPAHVVVDEARGLAYVAARESNAVSIVDIAAMTRTASVPVGTAPFALALSPDGRRLYVANVRSNDLSVVDTVTHRETARVKVGLMPYGVAVTPDGARILVTSQQSGTLIVVDAASLEVADRIRIGSFPEGLAVRMASSVLAVDWAGDEVSEVDLETGTVKARIKVGAGPRTVILLPDVRGRDTSPLPTVARPGG</sequence>
<dbReference type="InterPro" id="IPR051200">
    <property type="entry name" value="Host-pathogen_enzymatic-act"/>
</dbReference>
<dbReference type="InterPro" id="IPR015943">
    <property type="entry name" value="WD40/YVTN_repeat-like_dom_sf"/>
</dbReference>
<dbReference type="KEGG" id="apra:G3A50_20185"/>
<dbReference type="SUPFAM" id="SSF51004">
    <property type="entry name" value="C-terminal (heme d1) domain of cytochrome cd1-nitrite reductase"/>
    <property type="match status" value="1"/>
</dbReference>
<proteinExistence type="predicted"/>
<accession>A0A6P1YQP2</accession>
<dbReference type="InterPro" id="IPR011048">
    <property type="entry name" value="Haem_d1_sf"/>
</dbReference>
<dbReference type="AlphaFoldDB" id="A0A6P1YQP2"/>